<dbReference type="InterPro" id="IPR000620">
    <property type="entry name" value="EamA_dom"/>
</dbReference>
<dbReference type="SUPFAM" id="SSF103481">
    <property type="entry name" value="Multidrug resistance efflux transporter EmrE"/>
    <property type="match status" value="2"/>
</dbReference>
<evidence type="ECO:0000256" key="5">
    <source>
        <dbReference type="ARBA" id="ARBA00022989"/>
    </source>
</evidence>
<dbReference type="InterPro" id="IPR051258">
    <property type="entry name" value="Diverse_Substrate_Transporter"/>
</dbReference>
<feature type="transmembrane region" description="Helical" evidence="7">
    <location>
        <begin position="67"/>
        <end position="85"/>
    </location>
</feature>
<comment type="similarity">
    <text evidence="2">Belongs to the EamA transporter family.</text>
</comment>
<dbReference type="Pfam" id="PF00892">
    <property type="entry name" value="EamA"/>
    <property type="match status" value="2"/>
</dbReference>
<keyword evidence="6 7" id="KW-0472">Membrane</keyword>
<dbReference type="EMBL" id="DVHH01000164">
    <property type="protein sequence ID" value="HIR55292.1"/>
    <property type="molecule type" value="Genomic_DNA"/>
</dbReference>
<evidence type="ECO:0000256" key="2">
    <source>
        <dbReference type="ARBA" id="ARBA00007362"/>
    </source>
</evidence>
<dbReference type="Proteomes" id="UP000824238">
    <property type="component" value="Unassembled WGS sequence"/>
</dbReference>
<dbReference type="GO" id="GO:0005886">
    <property type="term" value="C:plasma membrane"/>
    <property type="evidence" value="ECO:0007669"/>
    <property type="project" value="UniProtKB-SubCell"/>
</dbReference>
<feature type="transmembrane region" description="Helical" evidence="7">
    <location>
        <begin position="122"/>
        <end position="140"/>
    </location>
</feature>
<feature type="domain" description="EamA" evidence="8">
    <location>
        <begin position="148"/>
        <end position="280"/>
    </location>
</feature>
<sequence>MPESNSRHIGRLSLLGATLIWGSSFIILKSTLDSVPTLWVLAFRFSGAALLMALIGAKELKKLDSAYLVRGLGLGAALFAAYTLQTFGLEHTTPGKNAFLTATYCVIVPFMWWLFSRKRPDAYNLAAALICICGMALVSLDGSLTLGLGDGLTICCGFFYALHIILTARAVEGRSPVLLSMLQFAVAGLLCWITAPFVSAFPQGVPASAWWSIAYLCFICTGICFLLQTIGQKYTSPQTASIILTLESVFGTLLSVIFYHERLNFKTICGFLLIFVAVLISETKLSFLNKPKLAQGKR</sequence>
<evidence type="ECO:0000256" key="6">
    <source>
        <dbReference type="ARBA" id="ARBA00023136"/>
    </source>
</evidence>
<feature type="transmembrane region" description="Helical" evidence="7">
    <location>
        <begin position="38"/>
        <end position="55"/>
    </location>
</feature>
<accession>A0A9D1DM17</accession>
<comment type="caution">
    <text evidence="9">The sequence shown here is derived from an EMBL/GenBank/DDBJ whole genome shotgun (WGS) entry which is preliminary data.</text>
</comment>
<feature type="domain" description="EamA" evidence="8">
    <location>
        <begin position="9"/>
        <end position="139"/>
    </location>
</feature>
<reference evidence="9" key="1">
    <citation type="submission" date="2020-10" db="EMBL/GenBank/DDBJ databases">
        <authorList>
            <person name="Gilroy R."/>
        </authorList>
    </citation>
    <scope>NUCLEOTIDE SEQUENCE</scope>
    <source>
        <strain evidence="9">ChiGjej3B3-7149</strain>
    </source>
</reference>
<protein>
    <submittedName>
        <fullName evidence="9">DMT family transporter</fullName>
    </submittedName>
</protein>
<feature type="transmembrane region" description="Helical" evidence="7">
    <location>
        <begin position="12"/>
        <end position="32"/>
    </location>
</feature>
<organism evidence="9 10">
    <name type="scientific">Candidatus Scatomorpha intestinigallinarum</name>
    <dbReference type="NCBI Taxonomy" id="2840923"/>
    <lineage>
        <taxon>Bacteria</taxon>
        <taxon>Bacillati</taxon>
        <taxon>Bacillota</taxon>
        <taxon>Clostridia</taxon>
        <taxon>Eubacteriales</taxon>
        <taxon>Candidatus Scatomorpha</taxon>
    </lineage>
</organism>
<evidence type="ECO:0000313" key="10">
    <source>
        <dbReference type="Proteomes" id="UP000824238"/>
    </source>
</evidence>
<evidence type="ECO:0000313" key="9">
    <source>
        <dbReference type="EMBL" id="HIR55292.1"/>
    </source>
</evidence>
<evidence type="ECO:0000256" key="7">
    <source>
        <dbReference type="SAM" id="Phobius"/>
    </source>
</evidence>
<comment type="subcellular location">
    <subcellularLocation>
        <location evidence="1">Cell membrane</location>
        <topology evidence="1">Multi-pass membrane protein</topology>
    </subcellularLocation>
</comment>
<evidence type="ECO:0000256" key="4">
    <source>
        <dbReference type="ARBA" id="ARBA00022692"/>
    </source>
</evidence>
<keyword evidence="4 7" id="KW-0812">Transmembrane</keyword>
<dbReference type="PANTHER" id="PTHR42920:SF5">
    <property type="entry name" value="EAMA DOMAIN-CONTAINING PROTEIN"/>
    <property type="match status" value="1"/>
</dbReference>
<evidence type="ECO:0000256" key="1">
    <source>
        <dbReference type="ARBA" id="ARBA00004651"/>
    </source>
</evidence>
<feature type="transmembrane region" description="Helical" evidence="7">
    <location>
        <begin position="178"/>
        <end position="197"/>
    </location>
</feature>
<keyword evidence="5 7" id="KW-1133">Transmembrane helix</keyword>
<keyword evidence="3" id="KW-1003">Cell membrane</keyword>
<feature type="transmembrane region" description="Helical" evidence="7">
    <location>
        <begin position="239"/>
        <end position="259"/>
    </location>
</feature>
<feature type="transmembrane region" description="Helical" evidence="7">
    <location>
        <begin position="146"/>
        <end position="166"/>
    </location>
</feature>
<reference evidence="9" key="2">
    <citation type="journal article" date="2021" name="PeerJ">
        <title>Extensive microbial diversity within the chicken gut microbiome revealed by metagenomics and culture.</title>
        <authorList>
            <person name="Gilroy R."/>
            <person name="Ravi A."/>
            <person name="Getino M."/>
            <person name="Pursley I."/>
            <person name="Horton D.L."/>
            <person name="Alikhan N.F."/>
            <person name="Baker D."/>
            <person name="Gharbi K."/>
            <person name="Hall N."/>
            <person name="Watson M."/>
            <person name="Adriaenssens E.M."/>
            <person name="Foster-Nyarko E."/>
            <person name="Jarju S."/>
            <person name="Secka A."/>
            <person name="Antonio M."/>
            <person name="Oren A."/>
            <person name="Chaudhuri R.R."/>
            <person name="La Ragione R."/>
            <person name="Hildebrand F."/>
            <person name="Pallen M.J."/>
        </authorList>
    </citation>
    <scope>NUCLEOTIDE SEQUENCE</scope>
    <source>
        <strain evidence="9">ChiGjej3B3-7149</strain>
    </source>
</reference>
<feature type="transmembrane region" description="Helical" evidence="7">
    <location>
        <begin position="97"/>
        <end position="115"/>
    </location>
</feature>
<evidence type="ECO:0000259" key="8">
    <source>
        <dbReference type="Pfam" id="PF00892"/>
    </source>
</evidence>
<name>A0A9D1DM17_9FIRM</name>
<feature type="transmembrane region" description="Helical" evidence="7">
    <location>
        <begin position="209"/>
        <end position="227"/>
    </location>
</feature>
<dbReference type="AlphaFoldDB" id="A0A9D1DM17"/>
<proteinExistence type="inferred from homology"/>
<feature type="transmembrane region" description="Helical" evidence="7">
    <location>
        <begin position="265"/>
        <end position="288"/>
    </location>
</feature>
<evidence type="ECO:0000256" key="3">
    <source>
        <dbReference type="ARBA" id="ARBA00022475"/>
    </source>
</evidence>
<dbReference type="PANTHER" id="PTHR42920">
    <property type="entry name" value="OS03G0707200 PROTEIN-RELATED"/>
    <property type="match status" value="1"/>
</dbReference>
<dbReference type="InterPro" id="IPR037185">
    <property type="entry name" value="EmrE-like"/>
</dbReference>
<gene>
    <name evidence="9" type="ORF">IAD36_06860</name>
</gene>
<dbReference type="Gene3D" id="1.10.3730.20">
    <property type="match status" value="1"/>
</dbReference>